<reference evidence="4 5" key="1">
    <citation type="submission" date="2016-10" db="EMBL/GenBank/DDBJ databases">
        <title>Comparative genomics of Bacillus thuringiensis reveals a path to pathogens against multiple invertebrate hosts.</title>
        <authorList>
            <person name="Zheng J."/>
            <person name="Gao Q."/>
            <person name="Liu H."/>
            <person name="Peng D."/>
            <person name="Ruan L."/>
            <person name="Sun M."/>
        </authorList>
    </citation>
    <scope>NUCLEOTIDE SEQUENCE [LARGE SCALE GENOMIC DNA]</scope>
    <source>
        <strain evidence="4">BGSC 4W1</strain>
    </source>
</reference>
<comment type="caution">
    <text evidence="4">The sequence shown here is derived from an EMBL/GenBank/DDBJ whole genome shotgun (WGS) entry which is preliminary data.</text>
</comment>
<feature type="region of interest" description="Disordered" evidence="1">
    <location>
        <begin position="906"/>
        <end position="926"/>
    </location>
</feature>
<feature type="compositionally biased region" description="Basic and acidic residues" evidence="1">
    <location>
        <begin position="911"/>
        <end position="926"/>
    </location>
</feature>
<feature type="transmembrane region" description="Helical" evidence="2">
    <location>
        <begin position="296"/>
        <end position="317"/>
    </location>
</feature>
<evidence type="ECO:0000259" key="3">
    <source>
        <dbReference type="Pfam" id="PF26635"/>
    </source>
</evidence>
<feature type="transmembrane region" description="Helical" evidence="2">
    <location>
        <begin position="267"/>
        <end position="284"/>
    </location>
</feature>
<feature type="transmembrane region" description="Helical" evidence="2">
    <location>
        <begin position="329"/>
        <end position="350"/>
    </location>
</feature>
<feature type="compositionally biased region" description="Polar residues" evidence="1">
    <location>
        <begin position="492"/>
        <end position="501"/>
    </location>
</feature>
<keyword evidence="2" id="KW-0472">Membrane</keyword>
<keyword evidence="2" id="KW-0812">Transmembrane</keyword>
<gene>
    <name evidence="4" type="ORF">BK769_00990</name>
</gene>
<evidence type="ECO:0000313" key="4">
    <source>
        <dbReference type="EMBL" id="OTZ79400.1"/>
    </source>
</evidence>
<accession>A0A9X6JUE3</accession>
<protein>
    <recommendedName>
        <fullName evidence="3">DUF8208 domain-containing protein</fullName>
    </recommendedName>
</protein>
<dbReference type="NCBIfam" id="NF045890">
    <property type="entry name" value="conj_pls20_p028"/>
    <property type="match status" value="1"/>
</dbReference>
<feature type="transmembrane region" description="Helical" evidence="2">
    <location>
        <begin position="241"/>
        <end position="260"/>
    </location>
</feature>
<dbReference type="AlphaFoldDB" id="A0A9X6JUE3"/>
<evidence type="ECO:0000256" key="2">
    <source>
        <dbReference type="SAM" id="Phobius"/>
    </source>
</evidence>
<feature type="domain" description="DUF8208" evidence="3">
    <location>
        <begin position="18"/>
        <end position="371"/>
    </location>
</feature>
<proteinExistence type="predicted"/>
<dbReference type="InterPro" id="IPR058066">
    <property type="entry name" value="pXO2-14_N"/>
</dbReference>
<organism evidence="4 5">
    <name type="scientific">Bacillus thuringiensis serovar kumamotoensis</name>
    <dbReference type="NCBI Taxonomy" id="132267"/>
    <lineage>
        <taxon>Bacteria</taxon>
        <taxon>Bacillati</taxon>
        <taxon>Bacillota</taxon>
        <taxon>Bacilli</taxon>
        <taxon>Bacillales</taxon>
        <taxon>Bacillaceae</taxon>
        <taxon>Bacillus</taxon>
        <taxon>Bacillus cereus group</taxon>
    </lineage>
</organism>
<feature type="compositionally biased region" description="Polar residues" evidence="1">
    <location>
        <begin position="644"/>
        <end position="681"/>
    </location>
</feature>
<dbReference type="Proteomes" id="UP000195087">
    <property type="component" value="Unassembled WGS sequence"/>
</dbReference>
<dbReference type="InterPro" id="IPR058521">
    <property type="entry name" value="DUF8208"/>
</dbReference>
<dbReference type="EMBL" id="NFEH01000017">
    <property type="protein sequence ID" value="OTZ79400.1"/>
    <property type="molecule type" value="Genomic_DNA"/>
</dbReference>
<sequence>MKDEEILKTIEAFSDYLQVGDIVNYVLRWLGWFLIVGLSLVVDALEGVTDAILGIKGFFNSPEIQKFVDMLYPLFVVLLAISFLYIGYMFIMNKQMNRSQIIINIFITLSVLCLLSTGMTKVDKFTDDVIAVVKSEQKGSLSDEIIKKNITDISVIDENKWKKKEDMNPKNHIPEKSIRQIDITEKIDKDFEFAKDKKLSDEGQKILKNKRVMDGMGVASLAELKDGWFDFFPEKYYRWHWNFWNIFFTLLITGLTLLLVSIKLARLFYELAFNYLLANILAPADVANGQKLKAVLSNILNIFIATIMIFLSLKLYIMGTAFLHDKLNGVPYLIALAAFSMAVLDGPAVVERLFGIDIGLKSSWGMLAGGFALGKGIGALANSKPMKGRGNMIGKGAKGAAEGTGVAAAKTASAAAMATGGVAGLISGLKKGNESENKESLQDQMKKADQKKANSNDVAKKEKEKDKKNGGTPSIQEDMKKGGNENPGGANGQESGTTSLQDEMKEAGKSNGAIEENPTAGTVRQGANEGNPTAGTVRQGANEGNPTAGTVRQGANEGNPTAGTVRQGANEGGQTPGTVRQGANEGGQTPGTVRQGANEGSQTPGTVRQGANEGSQTPGTVRQGTNEGNQTSSPAPMEIPRSVPSGSSSAPMETPRSVPSGSSSTPMETPRSVPSGSSSAPMETLRSVPSGGSPASVEAPRSVPSGSSPAPVEAPRSVPSGGSPAPMETPRSVPSGSSPAPVETPRSVPSGSSPAPVEAPRSVPSGSSPVPVETPRSVPSGSSPAPVETPRSVPSGSSPAPVEAPRSVPSGSSPAPVEAPKSAPSGGSPASADIVTVTHSSPIIPYESDKEVAASRSQETRTLGQYTTEKVKNTTSSVKQKVRGVQERINTSETVQNTKRVYQMGQNTGKSWRDIVNKNKKNTDKK</sequence>
<dbReference type="Pfam" id="PF26635">
    <property type="entry name" value="DUF8208"/>
    <property type="match status" value="1"/>
</dbReference>
<feature type="region of interest" description="Disordered" evidence="1">
    <location>
        <begin position="432"/>
        <end position="843"/>
    </location>
</feature>
<evidence type="ECO:0000256" key="1">
    <source>
        <dbReference type="SAM" id="MobiDB-lite"/>
    </source>
</evidence>
<evidence type="ECO:0000313" key="5">
    <source>
        <dbReference type="Proteomes" id="UP000195087"/>
    </source>
</evidence>
<feature type="transmembrane region" description="Helical" evidence="2">
    <location>
        <begin position="101"/>
        <end position="119"/>
    </location>
</feature>
<feature type="compositionally biased region" description="Low complexity" evidence="1">
    <location>
        <begin position="819"/>
        <end position="832"/>
    </location>
</feature>
<name>A0A9X6JUE3_BACUK</name>
<feature type="compositionally biased region" description="Basic and acidic residues" evidence="1">
    <location>
        <begin position="432"/>
        <end position="469"/>
    </location>
</feature>
<feature type="compositionally biased region" description="Low complexity" evidence="1">
    <location>
        <begin position="760"/>
        <end position="771"/>
    </location>
</feature>
<dbReference type="RefSeq" id="WP_086391233.1">
    <property type="nucleotide sequence ID" value="NZ_NFEH01000017.1"/>
</dbReference>
<feature type="transmembrane region" description="Helical" evidence="2">
    <location>
        <begin position="70"/>
        <end position="89"/>
    </location>
</feature>
<keyword evidence="2" id="KW-1133">Transmembrane helix</keyword>
<feature type="compositionally biased region" description="Polar residues" evidence="1">
    <location>
        <begin position="612"/>
        <end position="634"/>
    </location>
</feature>